<dbReference type="Pfam" id="PF13649">
    <property type="entry name" value="Methyltransf_25"/>
    <property type="match status" value="1"/>
</dbReference>
<evidence type="ECO:0000259" key="1">
    <source>
        <dbReference type="Pfam" id="PF13649"/>
    </source>
</evidence>
<name>A0ABN1JSA6_9FLAO</name>
<feature type="domain" description="Methyltransferase" evidence="1">
    <location>
        <begin position="125"/>
        <end position="216"/>
    </location>
</feature>
<dbReference type="InterPro" id="IPR029063">
    <property type="entry name" value="SAM-dependent_MTases_sf"/>
</dbReference>
<dbReference type="SUPFAM" id="SSF53335">
    <property type="entry name" value="S-adenosyl-L-methionine-dependent methyltransferases"/>
    <property type="match status" value="1"/>
</dbReference>
<evidence type="ECO:0000313" key="3">
    <source>
        <dbReference type="Proteomes" id="UP001500736"/>
    </source>
</evidence>
<gene>
    <name evidence="2" type="ORF">GCM10009431_21040</name>
</gene>
<proteinExistence type="predicted"/>
<dbReference type="Gene3D" id="3.40.50.150">
    <property type="entry name" value="Vaccinia Virus protein VP39"/>
    <property type="match status" value="1"/>
</dbReference>
<evidence type="ECO:0000313" key="2">
    <source>
        <dbReference type="EMBL" id="GAA0745716.1"/>
    </source>
</evidence>
<dbReference type="Proteomes" id="UP001500736">
    <property type="component" value="Unassembled WGS sequence"/>
</dbReference>
<sequence>MFDNMKSNFTRTIAKHIGNVLVFLRPKKAQELSENRITLVHKNKNNLSFQERLMRFALVQKLETLDDHNKIAEQNKTFWINESATELFTETKDSINTFFIPHCTFIFDLLKQEISNQDQEIDTLVEIGTGNGSILNHLSTEFPNFKKLIGIDLSANQIEINKKKYKQNTKLEFVTSDAYDWIKKNGKKNTVFVTYNGVLEYFLEQQLQELLIEINKLKNIFFVSIEPNGASHDFDKDPNTQLYGDEPSFSHNYPKLFKNAGFTLWHFSQIQLEGESKQTFIGAKN</sequence>
<dbReference type="EMBL" id="BAAAGF010000003">
    <property type="protein sequence ID" value="GAA0745716.1"/>
    <property type="molecule type" value="Genomic_DNA"/>
</dbReference>
<reference evidence="2 3" key="1">
    <citation type="journal article" date="2019" name="Int. J. Syst. Evol. Microbiol.">
        <title>The Global Catalogue of Microorganisms (GCM) 10K type strain sequencing project: providing services to taxonomists for standard genome sequencing and annotation.</title>
        <authorList>
            <consortium name="The Broad Institute Genomics Platform"/>
            <consortium name="The Broad Institute Genome Sequencing Center for Infectious Disease"/>
            <person name="Wu L."/>
            <person name="Ma J."/>
        </authorList>
    </citation>
    <scope>NUCLEOTIDE SEQUENCE [LARGE SCALE GENOMIC DNA]</scope>
    <source>
        <strain evidence="2 3">JCM 15976</strain>
    </source>
</reference>
<protein>
    <recommendedName>
        <fullName evidence="1">Methyltransferase domain-containing protein</fullName>
    </recommendedName>
</protein>
<keyword evidence="3" id="KW-1185">Reference proteome</keyword>
<accession>A0ABN1JSA6</accession>
<organism evidence="2 3">
    <name type="scientific">Gaetbulibacter jejuensis</name>
    <dbReference type="NCBI Taxonomy" id="584607"/>
    <lineage>
        <taxon>Bacteria</taxon>
        <taxon>Pseudomonadati</taxon>
        <taxon>Bacteroidota</taxon>
        <taxon>Flavobacteriia</taxon>
        <taxon>Flavobacteriales</taxon>
        <taxon>Flavobacteriaceae</taxon>
        <taxon>Gaetbulibacter</taxon>
    </lineage>
</organism>
<comment type="caution">
    <text evidence="2">The sequence shown here is derived from an EMBL/GenBank/DDBJ whole genome shotgun (WGS) entry which is preliminary data.</text>
</comment>
<dbReference type="CDD" id="cd02440">
    <property type="entry name" value="AdoMet_MTases"/>
    <property type="match status" value="1"/>
</dbReference>
<dbReference type="InterPro" id="IPR041698">
    <property type="entry name" value="Methyltransf_25"/>
</dbReference>